<evidence type="ECO:0000313" key="2">
    <source>
        <dbReference type="Proteomes" id="UP001516023"/>
    </source>
</evidence>
<organism evidence="1 2">
    <name type="scientific">Cyclotella cryptica</name>
    <dbReference type="NCBI Taxonomy" id="29204"/>
    <lineage>
        <taxon>Eukaryota</taxon>
        <taxon>Sar</taxon>
        <taxon>Stramenopiles</taxon>
        <taxon>Ochrophyta</taxon>
        <taxon>Bacillariophyta</taxon>
        <taxon>Coscinodiscophyceae</taxon>
        <taxon>Thalassiosirophycidae</taxon>
        <taxon>Stephanodiscales</taxon>
        <taxon>Stephanodiscaceae</taxon>
        <taxon>Cyclotella</taxon>
    </lineage>
</organism>
<protein>
    <submittedName>
        <fullName evidence="1">Uncharacterized protein</fullName>
    </submittedName>
</protein>
<comment type="caution">
    <text evidence="1">The sequence shown here is derived from an EMBL/GenBank/DDBJ whole genome shotgun (WGS) entry which is preliminary data.</text>
</comment>
<sequence>MTTQDIDLELKPEMAFFMESSSNDSGRTNIATNHLQDRKYQATEIIPLNIWIAFDALRIVQCIWAKQYLASSTKAKRMEFGT</sequence>
<dbReference type="EMBL" id="JABMIG020000015">
    <property type="protein sequence ID" value="KAL3803190.1"/>
    <property type="molecule type" value="Genomic_DNA"/>
</dbReference>
<dbReference type="Proteomes" id="UP001516023">
    <property type="component" value="Unassembled WGS sequence"/>
</dbReference>
<dbReference type="AlphaFoldDB" id="A0ABD3QYK4"/>
<proteinExistence type="predicted"/>
<reference evidence="1 2" key="1">
    <citation type="journal article" date="2020" name="G3 (Bethesda)">
        <title>Improved Reference Genome for Cyclotella cryptica CCMP332, a Model for Cell Wall Morphogenesis, Salinity Adaptation, and Lipid Production in Diatoms (Bacillariophyta).</title>
        <authorList>
            <person name="Roberts W.R."/>
            <person name="Downey K.M."/>
            <person name="Ruck E.C."/>
            <person name="Traller J.C."/>
            <person name="Alverson A.J."/>
        </authorList>
    </citation>
    <scope>NUCLEOTIDE SEQUENCE [LARGE SCALE GENOMIC DNA]</scope>
    <source>
        <strain evidence="1 2">CCMP332</strain>
    </source>
</reference>
<gene>
    <name evidence="1" type="ORF">HJC23_003465</name>
</gene>
<evidence type="ECO:0000313" key="1">
    <source>
        <dbReference type="EMBL" id="KAL3803190.1"/>
    </source>
</evidence>
<accession>A0ABD3QYK4</accession>
<keyword evidence="2" id="KW-1185">Reference proteome</keyword>
<name>A0ABD3QYK4_9STRA</name>